<dbReference type="InterPro" id="IPR036291">
    <property type="entry name" value="NAD(P)-bd_dom_sf"/>
</dbReference>
<dbReference type="Proteomes" id="UP000266287">
    <property type="component" value="Unassembled WGS sequence"/>
</dbReference>
<evidence type="ECO:0000313" key="4">
    <source>
        <dbReference type="Proteomes" id="UP000266287"/>
    </source>
</evidence>
<dbReference type="PANTHER" id="PTHR43000">
    <property type="entry name" value="DTDP-D-GLUCOSE 4,6-DEHYDRATASE-RELATED"/>
    <property type="match status" value="1"/>
</dbReference>
<accession>A0A399G070</accession>
<reference evidence="3 4" key="1">
    <citation type="submission" date="2018-08" db="EMBL/GenBank/DDBJ databases">
        <title>Draft genome of candidate division NPL-UPA2 bacterium Unc8 that adapted to ultra-basic serpentinizing groundwater.</title>
        <authorList>
            <person name="Ishii S."/>
            <person name="Suzuki S."/>
            <person name="Nealson K.H."/>
        </authorList>
    </citation>
    <scope>NUCLEOTIDE SEQUENCE [LARGE SCALE GENOMIC DNA]</scope>
    <source>
        <strain evidence="3">Unc8</strain>
    </source>
</reference>
<feature type="domain" description="NAD-dependent epimerase/dehydratase" evidence="2">
    <location>
        <begin position="19"/>
        <end position="251"/>
    </location>
</feature>
<dbReference type="AlphaFoldDB" id="A0A399G070"/>
<name>A0A399G070_UNCN2</name>
<evidence type="ECO:0000259" key="2">
    <source>
        <dbReference type="Pfam" id="PF01370"/>
    </source>
</evidence>
<evidence type="ECO:0000256" key="1">
    <source>
        <dbReference type="ARBA" id="ARBA00007637"/>
    </source>
</evidence>
<dbReference type="Gene3D" id="3.40.50.720">
    <property type="entry name" value="NAD(P)-binding Rossmann-like Domain"/>
    <property type="match status" value="1"/>
</dbReference>
<gene>
    <name evidence="3" type="ORF">B9J77_00135</name>
</gene>
<proteinExistence type="inferred from homology"/>
<dbReference type="Pfam" id="PF01370">
    <property type="entry name" value="Epimerase"/>
    <property type="match status" value="1"/>
</dbReference>
<dbReference type="EMBL" id="NDHY01000001">
    <property type="protein sequence ID" value="RII00990.1"/>
    <property type="molecule type" value="Genomic_DNA"/>
</dbReference>
<dbReference type="Gene3D" id="3.90.25.10">
    <property type="entry name" value="UDP-galactose 4-epimerase, domain 1"/>
    <property type="match status" value="1"/>
</dbReference>
<evidence type="ECO:0000313" key="3">
    <source>
        <dbReference type="EMBL" id="RII00990.1"/>
    </source>
</evidence>
<dbReference type="InterPro" id="IPR001509">
    <property type="entry name" value="Epimerase_deHydtase"/>
</dbReference>
<protein>
    <submittedName>
        <fullName evidence="3">NAD-dependent epimerase/dehydratase family protein</fullName>
    </submittedName>
</protein>
<dbReference type="SUPFAM" id="SSF51735">
    <property type="entry name" value="NAD(P)-binding Rossmann-fold domains"/>
    <property type="match status" value="1"/>
</dbReference>
<organism evidence="3 4">
    <name type="scientific">candidate division NPL-UPA2 bacterium Unc8</name>
    <dbReference type="NCBI Taxonomy" id="1980939"/>
    <lineage>
        <taxon>Bacteria</taxon>
    </lineage>
</organism>
<sequence>MIKRDVPTNTQDLTPKTLLVTGGAGFIGSRVAASFANEGYRVVIVDDLSTGKRENIPRGIKFYHLDICNNVELEKVFSKEKPQYVSHHAAQINVRRSVSDPCFDAQINILGMINVLENCRRHNARRIVFASSGGVLYGEGEDLPFDEKSPLQPFSPYGASKCSGEHYLHCYAQLYDLEFISLRYSNVYGPGQDPSGEAGVIAIFILTMLKGTLPTIFGDGEQLRDYVYIDDIVMANKLALKKGGRSAFNIGTGRPTSVNELFRMIAREIGFPNKPIYAPCRQGEILKNCLDIARAEVLLDWKPTIQLEEGIKKTIASFKKKYV</sequence>
<comment type="caution">
    <text evidence="3">The sequence shown here is derived from an EMBL/GenBank/DDBJ whole genome shotgun (WGS) entry which is preliminary data.</text>
</comment>
<comment type="similarity">
    <text evidence="1">Belongs to the NAD(P)-dependent epimerase/dehydratase family.</text>
</comment>